<dbReference type="EMBL" id="JAXQNO010000019">
    <property type="protein sequence ID" value="KAK4775244.1"/>
    <property type="molecule type" value="Genomic_DNA"/>
</dbReference>
<dbReference type="Proteomes" id="UP001346149">
    <property type="component" value="Unassembled WGS sequence"/>
</dbReference>
<reference evidence="1 2" key="1">
    <citation type="journal article" date="2023" name="Hortic Res">
        <title>Pangenome of water caltrop reveals structural variations and asymmetric subgenome divergence after allopolyploidization.</title>
        <authorList>
            <person name="Zhang X."/>
            <person name="Chen Y."/>
            <person name="Wang L."/>
            <person name="Yuan Y."/>
            <person name="Fang M."/>
            <person name="Shi L."/>
            <person name="Lu R."/>
            <person name="Comes H.P."/>
            <person name="Ma Y."/>
            <person name="Chen Y."/>
            <person name="Huang G."/>
            <person name="Zhou Y."/>
            <person name="Zheng Z."/>
            <person name="Qiu Y."/>
        </authorList>
    </citation>
    <scope>NUCLEOTIDE SEQUENCE [LARGE SCALE GENOMIC DNA]</scope>
    <source>
        <strain evidence="1">F231</strain>
    </source>
</reference>
<accession>A0AAN7L0V9</accession>
<proteinExistence type="predicted"/>
<dbReference type="InterPro" id="IPR038920">
    <property type="entry name" value="At3g05675-like"/>
</dbReference>
<evidence type="ECO:0000313" key="1">
    <source>
        <dbReference type="EMBL" id="KAK4775244.1"/>
    </source>
</evidence>
<dbReference type="AlphaFoldDB" id="A0AAN7L0V9"/>
<comment type="caution">
    <text evidence="1">The sequence shown here is derived from an EMBL/GenBank/DDBJ whole genome shotgun (WGS) entry which is preliminary data.</text>
</comment>
<evidence type="ECO:0000313" key="2">
    <source>
        <dbReference type="Proteomes" id="UP001346149"/>
    </source>
</evidence>
<protein>
    <submittedName>
        <fullName evidence="1">Uncharacterized protein</fullName>
    </submittedName>
</protein>
<keyword evidence="2" id="KW-1185">Reference proteome</keyword>
<gene>
    <name evidence="1" type="ORF">SAY86_010179</name>
</gene>
<name>A0AAN7L0V9_TRANT</name>
<dbReference type="PANTHER" id="PTHR31060:SF31">
    <property type="entry name" value="BTB_POZ DOMAIN PROTEIN"/>
    <property type="match status" value="1"/>
</dbReference>
<sequence length="463" mass="50382">MVSRGLAIERYSSGYRSGNMASPSSLINALFMSTVKRAGRTLVSIASTSRVDQAERWRPSDHLRFMTMLTTWLILWVLRVLVDHFPGLCPMAAPMDHLERPLGFQPLLASSSAAAAAAAGPSSYPSSQLALVPSSAAARSADMIIYEGDDCFPSVNALGRALSQVLALLNEIPASSRKYQFVMAMADQIMDENARNGHSDLLHINRTALASAFAHTSTLLCRSLLRARPDQGASSNGGAWPISIVSSLPLGNFVASYVKGVSAVLRFVGNSAGGLRQHVEGVNTQQPAAVAVALHRGRSEEEERELTAEKLAQELLWILVKIKDYGAVDEALEQWSFSSALASASLTANPRVQGFIIKIFAILSGELARNEVRREVKCGLLVLWLPLCCHGSDGLSYPILTGQEKAEMERGIDRVISTLPPTDQEVVLTNWFQDFISSASDWPNLQAAYERWCHCSRKQLVLS</sequence>
<organism evidence="1 2">
    <name type="scientific">Trapa natans</name>
    <name type="common">Water chestnut</name>
    <dbReference type="NCBI Taxonomy" id="22666"/>
    <lineage>
        <taxon>Eukaryota</taxon>
        <taxon>Viridiplantae</taxon>
        <taxon>Streptophyta</taxon>
        <taxon>Embryophyta</taxon>
        <taxon>Tracheophyta</taxon>
        <taxon>Spermatophyta</taxon>
        <taxon>Magnoliopsida</taxon>
        <taxon>eudicotyledons</taxon>
        <taxon>Gunneridae</taxon>
        <taxon>Pentapetalae</taxon>
        <taxon>rosids</taxon>
        <taxon>malvids</taxon>
        <taxon>Myrtales</taxon>
        <taxon>Lythraceae</taxon>
        <taxon>Trapa</taxon>
    </lineage>
</organism>
<dbReference type="PANTHER" id="PTHR31060">
    <property type="entry name" value="OSJNBA0011J08.25 PROTEIN-RELATED"/>
    <property type="match status" value="1"/>
</dbReference>